<dbReference type="SUPFAM" id="SSF49303">
    <property type="entry name" value="beta-Galactosidase/glucuronidase domain"/>
    <property type="match status" value="2"/>
</dbReference>
<evidence type="ECO:0000313" key="11">
    <source>
        <dbReference type="Proteomes" id="UP000095651"/>
    </source>
</evidence>
<evidence type="ECO:0000256" key="5">
    <source>
        <dbReference type="ARBA" id="ARBA00022801"/>
    </source>
</evidence>
<dbReference type="EC" id="3.2.1.23" evidence="3 8"/>
<dbReference type="InterPro" id="IPR032312">
    <property type="entry name" value="LacZ_4"/>
</dbReference>
<gene>
    <name evidence="10" type="primary">ebgA_4</name>
    <name evidence="10" type="ORF">ERS852407_06025</name>
</gene>
<dbReference type="InterPro" id="IPR006102">
    <property type="entry name" value="Ig-like_GH2"/>
</dbReference>
<dbReference type="SMART" id="SM01038">
    <property type="entry name" value="Bgal_small_N"/>
    <property type="match status" value="1"/>
</dbReference>
<dbReference type="AlphaFoldDB" id="A0A174NGH7"/>
<evidence type="ECO:0000256" key="3">
    <source>
        <dbReference type="ARBA" id="ARBA00012756"/>
    </source>
</evidence>
<feature type="domain" description="Beta galactosidase small chain/" evidence="9">
    <location>
        <begin position="751"/>
        <end position="1019"/>
    </location>
</feature>
<organism evidence="10 11">
    <name type="scientific">Hungatella hathewayi</name>
    <dbReference type="NCBI Taxonomy" id="154046"/>
    <lineage>
        <taxon>Bacteria</taxon>
        <taxon>Bacillati</taxon>
        <taxon>Bacillota</taxon>
        <taxon>Clostridia</taxon>
        <taxon>Lachnospirales</taxon>
        <taxon>Lachnospiraceae</taxon>
        <taxon>Hungatella</taxon>
    </lineage>
</organism>
<dbReference type="Gene3D" id="2.60.40.10">
    <property type="entry name" value="Immunoglobulins"/>
    <property type="match status" value="2"/>
</dbReference>
<evidence type="ECO:0000313" key="10">
    <source>
        <dbReference type="EMBL" id="CUP46766.1"/>
    </source>
</evidence>
<dbReference type="Pfam" id="PF02836">
    <property type="entry name" value="Glyco_hydro_2_C"/>
    <property type="match status" value="1"/>
</dbReference>
<keyword evidence="6 8" id="KW-0326">Glycosidase</keyword>
<dbReference type="Pfam" id="PF16353">
    <property type="entry name" value="LacZ_4"/>
    <property type="match status" value="1"/>
</dbReference>
<dbReference type="PANTHER" id="PTHR46323">
    <property type="entry name" value="BETA-GALACTOSIDASE"/>
    <property type="match status" value="1"/>
</dbReference>
<dbReference type="SUPFAM" id="SSF49785">
    <property type="entry name" value="Galactose-binding domain-like"/>
    <property type="match status" value="1"/>
</dbReference>
<name>A0A174NGH7_9FIRM</name>
<dbReference type="Pfam" id="PF00703">
    <property type="entry name" value="Glyco_hydro_2"/>
    <property type="match status" value="1"/>
</dbReference>
<dbReference type="GO" id="GO:0004565">
    <property type="term" value="F:beta-galactosidase activity"/>
    <property type="evidence" value="ECO:0007669"/>
    <property type="project" value="UniProtKB-EC"/>
</dbReference>
<dbReference type="SUPFAM" id="SSF74650">
    <property type="entry name" value="Galactose mutarotase-like"/>
    <property type="match status" value="1"/>
</dbReference>
<dbReference type="PROSITE" id="PS00608">
    <property type="entry name" value="GLYCOSYL_HYDROL_F2_2"/>
    <property type="match status" value="1"/>
</dbReference>
<evidence type="ECO:0000256" key="6">
    <source>
        <dbReference type="ARBA" id="ARBA00023295"/>
    </source>
</evidence>
<dbReference type="EMBL" id="CYZE01000035">
    <property type="protein sequence ID" value="CUP46766.1"/>
    <property type="molecule type" value="Genomic_DNA"/>
</dbReference>
<dbReference type="Pfam" id="PF02837">
    <property type="entry name" value="Glyco_hydro_2_N"/>
    <property type="match status" value="1"/>
</dbReference>
<dbReference type="Gene3D" id="2.60.120.260">
    <property type="entry name" value="Galactose-binding domain-like"/>
    <property type="match status" value="1"/>
</dbReference>
<evidence type="ECO:0000256" key="4">
    <source>
        <dbReference type="ARBA" id="ARBA00013303"/>
    </source>
</evidence>
<dbReference type="PROSITE" id="PS00719">
    <property type="entry name" value="GLYCOSYL_HYDROL_F2_1"/>
    <property type="match status" value="1"/>
</dbReference>
<dbReference type="InterPro" id="IPR006104">
    <property type="entry name" value="Glyco_hydro_2_N"/>
</dbReference>
<evidence type="ECO:0000259" key="9">
    <source>
        <dbReference type="SMART" id="SM01038"/>
    </source>
</evidence>
<dbReference type="InterPro" id="IPR004199">
    <property type="entry name" value="B-gal_small/dom_5"/>
</dbReference>
<protein>
    <recommendedName>
        <fullName evidence="4 8">Beta-galactosidase</fullName>
        <ecNumber evidence="3 8">3.2.1.23</ecNumber>
    </recommendedName>
    <alternativeName>
        <fullName evidence="7 8">Lactase</fullName>
    </alternativeName>
</protein>
<dbReference type="InterPro" id="IPR013783">
    <property type="entry name" value="Ig-like_fold"/>
</dbReference>
<evidence type="ECO:0000256" key="7">
    <source>
        <dbReference type="ARBA" id="ARBA00032230"/>
    </source>
</evidence>
<dbReference type="Pfam" id="PF02929">
    <property type="entry name" value="Bgal_small_N"/>
    <property type="match status" value="1"/>
</dbReference>
<dbReference type="GO" id="GO:0009341">
    <property type="term" value="C:beta-galactosidase complex"/>
    <property type="evidence" value="ECO:0007669"/>
    <property type="project" value="InterPro"/>
</dbReference>
<evidence type="ECO:0000256" key="2">
    <source>
        <dbReference type="ARBA" id="ARBA00007401"/>
    </source>
</evidence>
<dbReference type="SUPFAM" id="SSF51445">
    <property type="entry name" value="(Trans)glycosidases"/>
    <property type="match status" value="1"/>
</dbReference>
<comment type="catalytic activity">
    <reaction evidence="1 8">
        <text>Hydrolysis of terminal non-reducing beta-D-galactose residues in beta-D-galactosides.</text>
        <dbReference type="EC" id="3.2.1.23"/>
    </reaction>
</comment>
<dbReference type="InterPro" id="IPR006103">
    <property type="entry name" value="Glyco_hydro_2_cat"/>
</dbReference>
<dbReference type="InterPro" id="IPR036156">
    <property type="entry name" value="Beta-gal/glucu_dom_sf"/>
</dbReference>
<dbReference type="PANTHER" id="PTHR46323:SF2">
    <property type="entry name" value="BETA-GALACTOSIDASE"/>
    <property type="match status" value="1"/>
</dbReference>
<sequence>MIIPRHYENLHVLHENTVANRSYYIPAEERFDDLVENREHSGRFQLLNGMWGFRYFDSIYDLKDEFYQEGYGEEGFGEIPVPGCWQNYGFDGHQYTNTRYPFPMDPPYVPEENPCGAYIHHFVYEPNEAAPKAFLNFEGVDSCYYVWLNGSYVGYSQVSHSTSEFDVTPYIRAGENKLAVLVLKWCDGSYLEDQDKFRMSGIFRDVYLLKRPEQGIFDYFLKTQTGEQQAQIDVTFSFFDEKMPVKCSVYDQEGNLAASAEGVPGEAGLSLTVERPVLWNAEQPYLYTVVYECGKEVITDRLGIREIEVKDGVVLVNGTKIKFRGVNRHDSDPVTGFVISLDQMKKDFQVMKQHNVNAIRTSHYPNAPQFYQLCDELGFYVIDEADNESHGTNDIYMEEDHEAGWRERWNHAISDNPAFTEATVDRAKRLVERDKNRPCVLIWSMGNECAYGCTFEAALAWTKAFDSTRLTHFESARYRDSKKTYDFSNIDLYSRMYPPLEDIHTYFAENPKKPFVMCEYCHAMGNGPGDLEDYFEVIEQYDGLCGGFVWEWCDHGIYQGRTLEGRPMYLYGGDHKEYPHDSNFCMDGLVYPDRTPHTGLKELKNVNRPARVVSFCQETREAVIRNYLDFTNLKEYASVAWEVTCDGACIADGVLEGAAMPDILPHGEAAVRLDFQVPEAGKCFLKLRYIRRESTRLTEAGTELGFDEILLKNEDGRNQTALRMLERCGKACADRNQSSPFTVKEDDRRLFVSGPNFAHVYNKLTGVLEEMNVNQCRLLERPVEYNIWRAPTDNDRYIKLKWQKAHYDITYSRAYQTDYSVTAEGVRIHSVLAILSPVIQRILNMEAEWLIGADGRVDVNLNVKRDTELPELPRFGLRLFLPKDMEDVTYYGLGPVESYCDKRRASSHGTFTAHVTELHEDYIRPQENGSHDDCDFVSLAGWRAGLTAAGDKTFSFNASVYTQEELTEKDHNYELVRSPYTVLCLDYRMNGIGSNSCGPRLIEKYRLDEEEFSFGISLIPEVKAE</sequence>
<reference evidence="10 11" key="1">
    <citation type="submission" date="2015-09" db="EMBL/GenBank/DDBJ databases">
        <authorList>
            <consortium name="Pathogen Informatics"/>
        </authorList>
    </citation>
    <scope>NUCLEOTIDE SEQUENCE [LARGE SCALE GENOMIC DNA]</scope>
    <source>
        <strain evidence="10 11">2789STDY5608850</strain>
    </source>
</reference>
<dbReference type="InterPro" id="IPR008979">
    <property type="entry name" value="Galactose-bd-like_sf"/>
</dbReference>
<keyword evidence="5 8" id="KW-0378">Hydrolase</keyword>
<dbReference type="Gene3D" id="2.70.98.10">
    <property type="match status" value="1"/>
</dbReference>
<dbReference type="Proteomes" id="UP000095651">
    <property type="component" value="Unassembled WGS sequence"/>
</dbReference>
<dbReference type="InterPro" id="IPR050347">
    <property type="entry name" value="Bact_Beta-galactosidase"/>
</dbReference>
<dbReference type="Gene3D" id="3.20.20.80">
    <property type="entry name" value="Glycosidases"/>
    <property type="match status" value="1"/>
</dbReference>
<dbReference type="PRINTS" id="PR00132">
    <property type="entry name" value="GLHYDRLASE2"/>
</dbReference>
<dbReference type="InterPro" id="IPR017853">
    <property type="entry name" value="GH"/>
</dbReference>
<dbReference type="GO" id="GO:0030246">
    <property type="term" value="F:carbohydrate binding"/>
    <property type="evidence" value="ECO:0007669"/>
    <property type="project" value="InterPro"/>
</dbReference>
<dbReference type="InterPro" id="IPR006101">
    <property type="entry name" value="Glyco_hydro_2"/>
</dbReference>
<dbReference type="GO" id="GO:0005990">
    <property type="term" value="P:lactose catabolic process"/>
    <property type="evidence" value="ECO:0007669"/>
    <property type="project" value="TreeGrafter"/>
</dbReference>
<evidence type="ECO:0000256" key="8">
    <source>
        <dbReference type="RuleBase" id="RU361154"/>
    </source>
</evidence>
<evidence type="ECO:0000256" key="1">
    <source>
        <dbReference type="ARBA" id="ARBA00001412"/>
    </source>
</evidence>
<accession>A0A174NGH7</accession>
<dbReference type="InterPro" id="IPR023232">
    <property type="entry name" value="Glyco_hydro_2_AS"/>
</dbReference>
<comment type="similarity">
    <text evidence="2 8">Belongs to the glycosyl hydrolase 2 family.</text>
</comment>
<dbReference type="InterPro" id="IPR023230">
    <property type="entry name" value="Glyco_hydro_2_CS"/>
</dbReference>
<dbReference type="InterPro" id="IPR014718">
    <property type="entry name" value="GH-type_carb-bd"/>
</dbReference>
<dbReference type="InterPro" id="IPR011013">
    <property type="entry name" value="Gal_mutarotase_sf_dom"/>
</dbReference>
<proteinExistence type="inferred from homology"/>
<dbReference type="RefSeq" id="WP_055660839.1">
    <property type="nucleotide sequence ID" value="NZ_CABIXC010000035.1"/>
</dbReference>